<dbReference type="InterPro" id="IPR004307">
    <property type="entry name" value="TspO_MBR"/>
</dbReference>
<evidence type="ECO:0000256" key="4">
    <source>
        <dbReference type="ARBA" id="ARBA00022989"/>
    </source>
</evidence>
<dbReference type="GO" id="GO:0005741">
    <property type="term" value="C:mitochondrial outer membrane"/>
    <property type="evidence" value="ECO:0007669"/>
    <property type="project" value="TreeGrafter"/>
</dbReference>
<dbReference type="PANTHER" id="PTHR10057:SF0">
    <property type="entry name" value="TRANSLOCATOR PROTEIN"/>
    <property type="match status" value="1"/>
</dbReference>
<dbReference type="Proteomes" id="UP000305067">
    <property type="component" value="Unassembled WGS sequence"/>
</dbReference>
<evidence type="ECO:0000313" key="6">
    <source>
        <dbReference type="EMBL" id="TFL00533.1"/>
    </source>
</evidence>
<comment type="subcellular location">
    <subcellularLocation>
        <location evidence="1">Membrane</location>
        <topology evidence="1">Multi-pass membrane protein</topology>
    </subcellularLocation>
</comment>
<evidence type="ECO:0000256" key="2">
    <source>
        <dbReference type="ARBA" id="ARBA00007524"/>
    </source>
</evidence>
<dbReference type="CDD" id="cd15904">
    <property type="entry name" value="TSPO_MBR"/>
    <property type="match status" value="1"/>
</dbReference>
<sequence>MSNAPAIPELLLNIARNPITAAGIPLTLGVLSGLPTRKVVRGQWWNSLYKAPLQPPGYAFGTVWPALYLSMGYASHLTAKALDAAASNHTTDDLNLGLQLYYAQLGMNFLWTPLFFVAKKPGLALINITALTGTTYYLTKLLHDATDGATTLFMAPYCAWLTFATYLNGTTWYLNRGRYVRKFD</sequence>
<dbReference type="InterPro" id="IPR038330">
    <property type="entry name" value="TspO/MBR-related_sf"/>
</dbReference>
<evidence type="ECO:0000256" key="5">
    <source>
        <dbReference type="ARBA" id="ARBA00023136"/>
    </source>
</evidence>
<evidence type="ECO:0000256" key="1">
    <source>
        <dbReference type="ARBA" id="ARBA00004141"/>
    </source>
</evidence>
<protein>
    <submittedName>
        <fullName evidence="6">TspO/MBR-related protein</fullName>
    </submittedName>
</protein>
<dbReference type="OrthoDB" id="8841220at2759"/>
<proteinExistence type="inferred from homology"/>
<comment type="similarity">
    <text evidence="2">Belongs to the TspO/BZRP family.</text>
</comment>
<dbReference type="Pfam" id="PF03073">
    <property type="entry name" value="TspO_MBR"/>
    <property type="match status" value="1"/>
</dbReference>
<name>A0A5C3QEN1_9AGAR</name>
<organism evidence="6 7">
    <name type="scientific">Pterulicium gracile</name>
    <dbReference type="NCBI Taxonomy" id="1884261"/>
    <lineage>
        <taxon>Eukaryota</taxon>
        <taxon>Fungi</taxon>
        <taxon>Dikarya</taxon>
        <taxon>Basidiomycota</taxon>
        <taxon>Agaricomycotina</taxon>
        <taxon>Agaricomycetes</taxon>
        <taxon>Agaricomycetidae</taxon>
        <taxon>Agaricales</taxon>
        <taxon>Pleurotineae</taxon>
        <taxon>Pterulaceae</taxon>
        <taxon>Pterulicium</taxon>
    </lineage>
</organism>
<keyword evidence="7" id="KW-1185">Reference proteome</keyword>
<keyword evidence="4" id="KW-1133">Transmembrane helix</keyword>
<dbReference type="Gene3D" id="1.20.1260.100">
    <property type="entry name" value="TspO/MBR protein"/>
    <property type="match status" value="1"/>
</dbReference>
<keyword evidence="5" id="KW-0472">Membrane</keyword>
<evidence type="ECO:0000256" key="3">
    <source>
        <dbReference type="ARBA" id="ARBA00022692"/>
    </source>
</evidence>
<reference evidence="6 7" key="1">
    <citation type="journal article" date="2019" name="Nat. Ecol. Evol.">
        <title>Megaphylogeny resolves global patterns of mushroom evolution.</title>
        <authorList>
            <person name="Varga T."/>
            <person name="Krizsan K."/>
            <person name="Foldi C."/>
            <person name="Dima B."/>
            <person name="Sanchez-Garcia M."/>
            <person name="Sanchez-Ramirez S."/>
            <person name="Szollosi G.J."/>
            <person name="Szarkandi J.G."/>
            <person name="Papp V."/>
            <person name="Albert L."/>
            <person name="Andreopoulos W."/>
            <person name="Angelini C."/>
            <person name="Antonin V."/>
            <person name="Barry K.W."/>
            <person name="Bougher N.L."/>
            <person name="Buchanan P."/>
            <person name="Buyck B."/>
            <person name="Bense V."/>
            <person name="Catcheside P."/>
            <person name="Chovatia M."/>
            <person name="Cooper J."/>
            <person name="Damon W."/>
            <person name="Desjardin D."/>
            <person name="Finy P."/>
            <person name="Geml J."/>
            <person name="Haridas S."/>
            <person name="Hughes K."/>
            <person name="Justo A."/>
            <person name="Karasinski D."/>
            <person name="Kautmanova I."/>
            <person name="Kiss B."/>
            <person name="Kocsube S."/>
            <person name="Kotiranta H."/>
            <person name="LaButti K.M."/>
            <person name="Lechner B.E."/>
            <person name="Liimatainen K."/>
            <person name="Lipzen A."/>
            <person name="Lukacs Z."/>
            <person name="Mihaltcheva S."/>
            <person name="Morgado L.N."/>
            <person name="Niskanen T."/>
            <person name="Noordeloos M.E."/>
            <person name="Ohm R.A."/>
            <person name="Ortiz-Santana B."/>
            <person name="Ovrebo C."/>
            <person name="Racz N."/>
            <person name="Riley R."/>
            <person name="Savchenko A."/>
            <person name="Shiryaev A."/>
            <person name="Soop K."/>
            <person name="Spirin V."/>
            <person name="Szebenyi C."/>
            <person name="Tomsovsky M."/>
            <person name="Tulloss R.E."/>
            <person name="Uehling J."/>
            <person name="Grigoriev I.V."/>
            <person name="Vagvolgyi C."/>
            <person name="Papp T."/>
            <person name="Martin F.M."/>
            <person name="Miettinen O."/>
            <person name="Hibbett D.S."/>
            <person name="Nagy L.G."/>
        </authorList>
    </citation>
    <scope>NUCLEOTIDE SEQUENCE [LARGE SCALE GENOMIC DNA]</scope>
    <source>
        <strain evidence="6 7">CBS 309.79</strain>
    </source>
</reference>
<evidence type="ECO:0000313" key="7">
    <source>
        <dbReference type="Proteomes" id="UP000305067"/>
    </source>
</evidence>
<dbReference type="GO" id="GO:0033013">
    <property type="term" value="P:tetrapyrrole metabolic process"/>
    <property type="evidence" value="ECO:0007669"/>
    <property type="project" value="UniProtKB-ARBA"/>
</dbReference>
<dbReference type="STRING" id="1884261.A0A5C3QEN1"/>
<accession>A0A5C3QEN1</accession>
<dbReference type="AlphaFoldDB" id="A0A5C3QEN1"/>
<dbReference type="FunFam" id="1.20.1260.100:FF:000001">
    <property type="entry name" value="translocator protein 2"/>
    <property type="match status" value="1"/>
</dbReference>
<keyword evidence="3" id="KW-0812">Transmembrane</keyword>
<dbReference type="PANTHER" id="PTHR10057">
    <property type="entry name" value="PERIPHERAL-TYPE BENZODIAZEPINE RECEPTOR"/>
    <property type="match status" value="1"/>
</dbReference>
<gene>
    <name evidence="6" type="ORF">BDV98DRAFT_569174</name>
</gene>
<dbReference type="EMBL" id="ML178828">
    <property type="protein sequence ID" value="TFL00533.1"/>
    <property type="molecule type" value="Genomic_DNA"/>
</dbReference>